<comment type="cofactor">
    <cofactor evidence="4">
        <name>Mg(2+)</name>
        <dbReference type="ChEBI" id="CHEBI:18420"/>
    </cofactor>
    <text evidence="4">Binds 2 magnesium ions per subunit.</text>
</comment>
<dbReference type="InterPro" id="IPR043128">
    <property type="entry name" value="Rev_trsase/Diguanyl_cyclase"/>
</dbReference>
<feature type="domain" description="UmuC" evidence="5">
    <location>
        <begin position="23"/>
        <end position="203"/>
    </location>
</feature>
<dbReference type="EMBL" id="CP129683">
    <property type="protein sequence ID" value="XDS51293.1"/>
    <property type="molecule type" value="Genomic_DNA"/>
</dbReference>
<dbReference type="GO" id="GO:0005829">
    <property type="term" value="C:cytosol"/>
    <property type="evidence" value="ECO:0007669"/>
    <property type="project" value="TreeGrafter"/>
</dbReference>
<feature type="site" description="Substrate discrimination" evidence="4">
    <location>
        <position position="32"/>
    </location>
</feature>
<dbReference type="GO" id="GO:0003887">
    <property type="term" value="F:DNA-directed DNA polymerase activity"/>
    <property type="evidence" value="ECO:0007669"/>
    <property type="project" value="UniProtKB-UniRule"/>
</dbReference>
<evidence type="ECO:0000256" key="1">
    <source>
        <dbReference type="ARBA" id="ARBA00010945"/>
    </source>
</evidence>
<dbReference type="AlphaFoldDB" id="A0AB39UEJ9"/>
<dbReference type="Gene3D" id="3.30.70.270">
    <property type="match status" value="1"/>
</dbReference>
<dbReference type="PROSITE" id="PS50173">
    <property type="entry name" value="UMUC"/>
    <property type="match status" value="1"/>
</dbReference>
<keyword evidence="4" id="KW-0235">DNA replication</keyword>
<dbReference type="Pfam" id="PF00817">
    <property type="entry name" value="IMS"/>
    <property type="match status" value="1"/>
</dbReference>
<dbReference type="EMBL" id="CP129682">
    <property type="protein sequence ID" value="XDS48224.1"/>
    <property type="molecule type" value="Genomic_DNA"/>
</dbReference>
<evidence type="ECO:0000256" key="4">
    <source>
        <dbReference type="HAMAP-Rule" id="MF_01113"/>
    </source>
</evidence>
<dbReference type="GO" id="GO:0042276">
    <property type="term" value="P:error-prone translesion synthesis"/>
    <property type="evidence" value="ECO:0007669"/>
    <property type="project" value="TreeGrafter"/>
</dbReference>
<keyword evidence="4" id="KW-0460">Magnesium</keyword>
<dbReference type="Pfam" id="PF11798">
    <property type="entry name" value="IMS_HHH"/>
    <property type="match status" value="1"/>
</dbReference>
<comment type="subcellular location">
    <subcellularLocation>
        <location evidence="4">Cytoplasm</location>
    </subcellularLocation>
</comment>
<feature type="binding site" evidence="4">
    <location>
        <position position="27"/>
    </location>
    <ligand>
        <name>Mg(2+)</name>
        <dbReference type="ChEBI" id="CHEBI:18420"/>
    </ligand>
</feature>
<dbReference type="GO" id="GO:0006261">
    <property type="term" value="P:DNA-templated DNA replication"/>
    <property type="evidence" value="ECO:0007669"/>
    <property type="project" value="UniProtKB-UniRule"/>
</dbReference>
<dbReference type="InterPro" id="IPR050116">
    <property type="entry name" value="DNA_polymerase-Y"/>
</dbReference>
<keyword evidence="4" id="KW-0234">DNA repair</keyword>
<dbReference type="Gene3D" id="1.10.150.20">
    <property type="entry name" value="5' to 3' exonuclease, C-terminal subdomain"/>
    <property type="match status" value="1"/>
</dbReference>
<dbReference type="InterPro" id="IPR017961">
    <property type="entry name" value="DNA_pol_Y-fam_little_finger"/>
</dbReference>
<dbReference type="CDD" id="cd03586">
    <property type="entry name" value="PolY_Pol_IV_kappa"/>
    <property type="match status" value="1"/>
</dbReference>
<dbReference type="Gene3D" id="3.30.1490.100">
    <property type="entry name" value="DNA polymerase, Y-family, little finger domain"/>
    <property type="match status" value="1"/>
</dbReference>
<dbReference type="PANTHER" id="PTHR11076:SF33">
    <property type="entry name" value="DNA POLYMERASE KAPPA"/>
    <property type="match status" value="1"/>
</dbReference>
<dbReference type="InterPro" id="IPR024728">
    <property type="entry name" value="PolY_HhH_motif"/>
</dbReference>
<comment type="catalytic activity">
    <reaction evidence="3 4">
        <text>DNA(n) + a 2'-deoxyribonucleoside 5'-triphosphate = DNA(n+1) + diphosphate</text>
        <dbReference type="Rhea" id="RHEA:22508"/>
        <dbReference type="Rhea" id="RHEA-COMP:17339"/>
        <dbReference type="Rhea" id="RHEA-COMP:17340"/>
        <dbReference type="ChEBI" id="CHEBI:33019"/>
        <dbReference type="ChEBI" id="CHEBI:61560"/>
        <dbReference type="ChEBI" id="CHEBI:173112"/>
        <dbReference type="EC" id="2.7.7.7"/>
    </reaction>
</comment>
<dbReference type="InterPro" id="IPR001126">
    <property type="entry name" value="UmuC"/>
</dbReference>
<dbReference type="HAMAP" id="MF_01113">
    <property type="entry name" value="DNApol_IV"/>
    <property type="match status" value="1"/>
</dbReference>
<gene>
    <name evidence="4 6" type="primary">dinB</name>
    <name evidence="8" type="ORF">QN062_03735</name>
    <name evidence="7" type="ORF">QN216_07750</name>
    <name evidence="6" type="ORF">QN217_02710</name>
</gene>
<comment type="function">
    <text evidence="2 4">Poorly processive, error-prone DNA polymerase involved in untargeted mutagenesis. Copies undamaged DNA at stalled replication forks, which arise in vivo from mismatched or misaligned primer ends. These misaligned primers can be extended by PolIV. Exhibits no 3'-5' exonuclease (proofreading) activity. May be involved in translesional synthesis, in conjunction with the beta clamp from PolIII.</text>
</comment>
<organism evidence="6">
    <name type="scientific">Bifidobacterium fermentum</name>
    <dbReference type="NCBI Taxonomy" id="3059035"/>
    <lineage>
        <taxon>Bacteria</taxon>
        <taxon>Bacillati</taxon>
        <taxon>Actinomycetota</taxon>
        <taxon>Actinomycetes</taxon>
        <taxon>Bifidobacteriales</taxon>
        <taxon>Bifidobacteriaceae</taxon>
        <taxon>Bifidobacterium</taxon>
    </lineage>
</organism>
<dbReference type="GO" id="GO:0000287">
    <property type="term" value="F:magnesium ion binding"/>
    <property type="evidence" value="ECO:0007669"/>
    <property type="project" value="UniProtKB-UniRule"/>
</dbReference>
<evidence type="ECO:0000313" key="6">
    <source>
        <dbReference type="EMBL" id="XDS47070.1"/>
    </source>
</evidence>
<dbReference type="RefSeq" id="WP_369342256.1">
    <property type="nucleotide sequence ID" value="NZ_CP129675.1"/>
</dbReference>
<dbReference type="InterPro" id="IPR022880">
    <property type="entry name" value="DNApol_IV"/>
</dbReference>
<keyword evidence="4" id="KW-0238">DNA-binding</keyword>
<dbReference type="Gene3D" id="3.40.1170.60">
    <property type="match status" value="1"/>
</dbReference>
<dbReference type="SUPFAM" id="SSF100879">
    <property type="entry name" value="Lesion bypass DNA polymerase (Y-family), little finger domain"/>
    <property type="match status" value="1"/>
</dbReference>
<keyword evidence="4" id="KW-0515">Mutator protein</keyword>
<keyword evidence="4" id="KW-0239">DNA-directed DNA polymerase</keyword>
<evidence type="ECO:0000259" key="5">
    <source>
        <dbReference type="PROSITE" id="PS50173"/>
    </source>
</evidence>
<dbReference type="EMBL" id="CP129675">
    <property type="protein sequence ID" value="XDS47070.1"/>
    <property type="molecule type" value="Genomic_DNA"/>
</dbReference>
<evidence type="ECO:0000256" key="2">
    <source>
        <dbReference type="ARBA" id="ARBA00025589"/>
    </source>
</evidence>
<accession>A0AB39UEJ9</accession>
<keyword evidence="4" id="KW-0963">Cytoplasm</keyword>
<comment type="similarity">
    <text evidence="1 4">Belongs to the DNA polymerase type-Y family.</text>
</comment>
<dbReference type="GO" id="GO:0009432">
    <property type="term" value="P:SOS response"/>
    <property type="evidence" value="ECO:0007669"/>
    <property type="project" value="TreeGrafter"/>
</dbReference>
<reference evidence="6" key="1">
    <citation type="submission" date="2023-07" db="EMBL/GenBank/DDBJ databases">
        <title>Bifidobacterium aquikefiriaerophilum sp. nov. and Bifidobacterium eccum sp. nov., isolated from water kefir.</title>
        <authorList>
            <person name="Breselge S."/>
            <person name="Bellassi P."/>
            <person name="Barcenilla C."/>
            <person name="Alvarez-Ordonez A."/>
            <person name="Morelli L."/>
            <person name="Cotter P.D."/>
        </authorList>
    </citation>
    <scope>NUCLEOTIDE SEQUENCE</scope>
    <source>
        <strain evidence="8">WK012_4_13</strain>
        <strain evidence="7">WK013_4_14</strain>
        <strain evidence="6">WK048_4_13</strain>
    </source>
</reference>
<feature type="binding site" evidence="4">
    <location>
        <position position="121"/>
    </location>
    <ligand>
        <name>Mg(2+)</name>
        <dbReference type="ChEBI" id="CHEBI:18420"/>
    </ligand>
</feature>
<dbReference type="Pfam" id="PF11799">
    <property type="entry name" value="IMS_C"/>
    <property type="match status" value="1"/>
</dbReference>
<feature type="active site" evidence="4">
    <location>
        <position position="122"/>
    </location>
</feature>
<dbReference type="EC" id="2.7.7.7" evidence="4"/>
<protein>
    <recommendedName>
        <fullName evidence="4">DNA polymerase IV</fullName>
        <shortName evidence="4">Pol IV</shortName>
        <ecNumber evidence="4">2.7.7.7</ecNumber>
    </recommendedName>
</protein>
<dbReference type="InterPro" id="IPR043502">
    <property type="entry name" value="DNA/RNA_pol_sf"/>
</dbReference>
<sequence>MSTSPRLAAAKRDWGHDESGCTILHIDMDAFYASCEVARHPELRGRPVIIGTGIRSVVSAASYEARPFGVNSAMPVSRARRLCPQGVFLPVDMPYYRHISQRIFDEVFSKVTDRVERVSVDEGYMDVGPALLRWKSPSAIAHWIRTRVRQLFSLTCSVGIASNKLVAKMASTNAKPDGILLIPQSRQAEFVQMMPLRAIPGIGPSLEKKLNSWGISSVEALSRLDETQLAGMVSSPGMAHTLHLVSHGNDERVIVMHAPEKSIGSERTFANDARLAHPVLALLRSCSDEVASNLRSHHLLARTITVKLRFDDLSYRTKAQTVERPCDTAQTIYPLVRELFQDMLGIGDPHGQSASKLREDTPLPRAIRLAGVSASNLSTTHSTPIQATIDDILDEQDSSRERKHGETERAVDSIRQRYGKRAIHIGL</sequence>
<dbReference type="KEGG" id="bfk:QN062_03735"/>
<evidence type="ECO:0000256" key="3">
    <source>
        <dbReference type="ARBA" id="ARBA00049244"/>
    </source>
</evidence>
<dbReference type="SUPFAM" id="SSF56672">
    <property type="entry name" value="DNA/RNA polymerases"/>
    <property type="match status" value="1"/>
</dbReference>
<name>A0AB39UEJ9_9BIFI</name>
<keyword evidence="4" id="KW-0227">DNA damage</keyword>
<proteinExistence type="inferred from homology"/>
<keyword evidence="4 6" id="KW-0808">Transferase</keyword>
<dbReference type="NCBIfam" id="NF002677">
    <property type="entry name" value="PRK02406.1"/>
    <property type="match status" value="1"/>
</dbReference>
<dbReference type="InterPro" id="IPR036775">
    <property type="entry name" value="DNA_pol_Y-fam_lit_finger_sf"/>
</dbReference>
<keyword evidence="4 6" id="KW-0548">Nucleotidyltransferase</keyword>
<dbReference type="PANTHER" id="PTHR11076">
    <property type="entry name" value="DNA REPAIR POLYMERASE UMUC / TRANSFERASE FAMILY MEMBER"/>
    <property type="match status" value="1"/>
</dbReference>
<evidence type="ECO:0000313" key="7">
    <source>
        <dbReference type="EMBL" id="XDS48224.1"/>
    </source>
</evidence>
<keyword evidence="4" id="KW-0479">Metal-binding</keyword>
<dbReference type="GO" id="GO:0003684">
    <property type="term" value="F:damaged DNA binding"/>
    <property type="evidence" value="ECO:0007669"/>
    <property type="project" value="InterPro"/>
</dbReference>
<evidence type="ECO:0000313" key="8">
    <source>
        <dbReference type="EMBL" id="XDS51293.1"/>
    </source>
</evidence>
<dbReference type="GO" id="GO:0006281">
    <property type="term" value="P:DNA repair"/>
    <property type="evidence" value="ECO:0007669"/>
    <property type="project" value="UniProtKB-UniRule"/>
</dbReference>
<comment type="subunit">
    <text evidence="4">Monomer.</text>
</comment>